<dbReference type="KEGG" id="nyu:D7D52_32485"/>
<dbReference type="AlphaFoldDB" id="A0A386ZJM5"/>
<evidence type="ECO:0000313" key="1">
    <source>
        <dbReference type="EMBL" id="AYF77751.1"/>
    </source>
</evidence>
<proteinExistence type="predicted"/>
<reference evidence="1 2" key="1">
    <citation type="submission" date="2018-09" db="EMBL/GenBank/DDBJ databases">
        <title>Nocardia yunnanensis sp. nov., an actinomycete isolated from a soil sample.</title>
        <authorList>
            <person name="Zhang J."/>
        </authorList>
    </citation>
    <scope>NUCLEOTIDE SEQUENCE [LARGE SCALE GENOMIC DNA]</scope>
    <source>
        <strain evidence="1 2">CFHS0054</strain>
    </source>
</reference>
<evidence type="ECO:0000313" key="2">
    <source>
        <dbReference type="Proteomes" id="UP000267164"/>
    </source>
</evidence>
<organism evidence="1 2">
    <name type="scientific">Nocardia yunnanensis</name>
    <dbReference type="NCBI Taxonomy" id="2382165"/>
    <lineage>
        <taxon>Bacteria</taxon>
        <taxon>Bacillati</taxon>
        <taxon>Actinomycetota</taxon>
        <taxon>Actinomycetes</taxon>
        <taxon>Mycobacteriales</taxon>
        <taxon>Nocardiaceae</taxon>
        <taxon>Nocardia</taxon>
    </lineage>
</organism>
<keyword evidence="2" id="KW-1185">Reference proteome</keyword>
<protein>
    <submittedName>
        <fullName evidence="1">Uncharacterized protein</fullName>
    </submittedName>
</protein>
<dbReference type="Proteomes" id="UP000267164">
    <property type="component" value="Chromosome"/>
</dbReference>
<dbReference type="EMBL" id="CP032568">
    <property type="protein sequence ID" value="AYF77751.1"/>
    <property type="molecule type" value="Genomic_DNA"/>
</dbReference>
<name>A0A386ZJM5_9NOCA</name>
<sequence>MDSGHQYLQHSDGSWSIVGRDGWPVDPETYAAELAELEADVESLEGLAVQVIDVEPISVRDIPERKELPR</sequence>
<gene>
    <name evidence="1" type="ORF">D7D52_32485</name>
</gene>
<dbReference type="RefSeq" id="WP_120742525.1">
    <property type="nucleotide sequence ID" value="NZ_CP032568.1"/>
</dbReference>
<accession>A0A386ZJM5</accession>